<reference evidence="2 3" key="2">
    <citation type="submission" date="2020-05" db="EMBL/GenBank/DDBJ databases">
        <title>Identification and distribution of gene clusters putatively required for synthesis of sphingolipid metabolism inhibitors in phylogenetically diverse species of the filamentous fungus Fusarium.</title>
        <authorList>
            <person name="Kim H.-S."/>
            <person name="Busman M."/>
            <person name="Brown D.W."/>
            <person name="Divon H."/>
            <person name="Uhlig S."/>
            <person name="Proctor R.H."/>
        </authorList>
    </citation>
    <scope>NUCLEOTIDE SEQUENCE [LARGE SCALE GENOMIC DNA]</scope>
    <source>
        <strain evidence="2 3">NRRL 25331</strain>
    </source>
</reference>
<protein>
    <submittedName>
        <fullName evidence="2">Uncharacterized protein</fullName>
    </submittedName>
</protein>
<comment type="caution">
    <text evidence="2">The sequence shown here is derived from an EMBL/GenBank/DDBJ whole genome shotgun (WGS) entry which is preliminary data.</text>
</comment>
<evidence type="ECO:0000313" key="2">
    <source>
        <dbReference type="EMBL" id="KAF5688728.1"/>
    </source>
</evidence>
<accession>A0A8H5XB66</accession>
<dbReference type="Proteomes" id="UP000572754">
    <property type="component" value="Unassembled WGS sequence"/>
</dbReference>
<dbReference type="AlphaFoldDB" id="A0A8H5XB66"/>
<organism evidence="2 3">
    <name type="scientific">Fusarium circinatum</name>
    <name type="common">Pitch canker fungus</name>
    <name type="synonym">Gibberella circinata</name>
    <dbReference type="NCBI Taxonomy" id="48490"/>
    <lineage>
        <taxon>Eukaryota</taxon>
        <taxon>Fungi</taxon>
        <taxon>Dikarya</taxon>
        <taxon>Ascomycota</taxon>
        <taxon>Pezizomycotina</taxon>
        <taxon>Sordariomycetes</taxon>
        <taxon>Hypocreomycetidae</taxon>
        <taxon>Hypocreales</taxon>
        <taxon>Nectriaceae</taxon>
        <taxon>Fusarium</taxon>
        <taxon>Fusarium fujikuroi species complex</taxon>
    </lineage>
</organism>
<name>A0A8H5XB66_FUSCI</name>
<proteinExistence type="predicted"/>
<sequence length="114" mass="12765">MKYRATDVPALPHNASPRFLYVLRLIVRVEIAGGAGAKMVVCEHNSMHTNLDGFKKCSRDPEHIYEIAIRERAGVRGAHAATHGPLEQGGFSLPHEADDEALHHEEFDQEHHDH</sequence>
<feature type="region of interest" description="Disordered" evidence="1">
    <location>
        <begin position="76"/>
        <end position="114"/>
    </location>
</feature>
<evidence type="ECO:0000256" key="1">
    <source>
        <dbReference type="SAM" id="MobiDB-lite"/>
    </source>
</evidence>
<keyword evidence="3" id="KW-1185">Reference proteome</keyword>
<reference evidence="3" key="1">
    <citation type="journal article" date="2020" name="BMC Genomics">
        <title>Correction to: Identification and distribution of gene clusters required for synthesis of sphingolipid metabolism inhibitors in diverse species of the filamentous fungus Fusarium.</title>
        <authorList>
            <person name="Kim H.S."/>
            <person name="Lohmar J.M."/>
            <person name="Busman M."/>
            <person name="Brown D.W."/>
            <person name="Naumann T.A."/>
            <person name="Divon H.H."/>
            <person name="Lysoe E."/>
            <person name="Uhlig S."/>
            <person name="Proctor R.H."/>
        </authorList>
    </citation>
    <scope>NUCLEOTIDE SEQUENCE [LARGE SCALE GENOMIC DNA]</scope>
    <source>
        <strain evidence="3">NRRL 25331</strain>
    </source>
</reference>
<dbReference type="EMBL" id="JAAQPE010000057">
    <property type="protein sequence ID" value="KAF5688728.1"/>
    <property type="molecule type" value="Genomic_DNA"/>
</dbReference>
<gene>
    <name evidence="2" type="ORF">FCIRC_1738</name>
</gene>
<feature type="compositionally biased region" description="Basic and acidic residues" evidence="1">
    <location>
        <begin position="100"/>
        <end position="114"/>
    </location>
</feature>
<evidence type="ECO:0000313" key="3">
    <source>
        <dbReference type="Proteomes" id="UP000572754"/>
    </source>
</evidence>